<dbReference type="Pfam" id="PF01370">
    <property type="entry name" value="Epimerase"/>
    <property type="match status" value="1"/>
</dbReference>
<dbReference type="InterPro" id="IPR001509">
    <property type="entry name" value="Epimerase_deHydtase"/>
</dbReference>
<dbReference type="EMBL" id="JADGJQ010000012">
    <property type="protein sequence ID" value="KAJ3181516.1"/>
    <property type="molecule type" value="Genomic_DNA"/>
</dbReference>
<reference evidence="2" key="1">
    <citation type="submission" date="2020-05" db="EMBL/GenBank/DDBJ databases">
        <title>Phylogenomic resolution of chytrid fungi.</title>
        <authorList>
            <person name="Stajich J.E."/>
            <person name="Amses K."/>
            <person name="Simmons R."/>
            <person name="Seto K."/>
            <person name="Myers J."/>
            <person name="Bonds A."/>
            <person name="Quandt C.A."/>
            <person name="Barry K."/>
            <person name="Liu P."/>
            <person name="Grigoriev I."/>
            <person name="Longcore J.E."/>
            <person name="James T.Y."/>
        </authorList>
    </citation>
    <scope>NUCLEOTIDE SEQUENCE</scope>
    <source>
        <strain evidence="2">JEL0379</strain>
    </source>
</reference>
<dbReference type="SUPFAM" id="SSF51735">
    <property type="entry name" value="NAD(P)-binding Rossmann-fold domains"/>
    <property type="match status" value="1"/>
</dbReference>
<comment type="caution">
    <text evidence="2">The sequence shown here is derived from an EMBL/GenBank/DDBJ whole genome shotgun (WGS) entry which is preliminary data.</text>
</comment>
<dbReference type="AlphaFoldDB" id="A0AAD5XSW0"/>
<dbReference type="GO" id="GO:0004029">
    <property type="term" value="F:aldehyde dehydrogenase (NAD+) activity"/>
    <property type="evidence" value="ECO:0007669"/>
    <property type="project" value="TreeGrafter"/>
</dbReference>
<dbReference type="Proteomes" id="UP001212152">
    <property type="component" value="Unassembled WGS sequence"/>
</dbReference>
<accession>A0AAD5XSW0</accession>
<evidence type="ECO:0000313" key="3">
    <source>
        <dbReference type="Proteomes" id="UP001212152"/>
    </source>
</evidence>
<feature type="domain" description="NAD-dependent epimerase/dehydratase" evidence="1">
    <location>
        <begin position="3"/>
        <end position="222"/>
    </location>
</feature>
<organism evidence="2 3">
    <name type="scientific">Geranomyces variabilis</name>
    <dbReference type="NCBI Taxonomy" id="109894"/>
    <lineage>
        <taxon>Eukaryota</taxon>
        <taxon>Fungi</taxon>
        <taxon>Fungi incertae sedis</taxon>
        <taxon>Chytridiomycota</taxon>
        <taxon>Chytridiomycota incertae sedis</taxon>
        <taxon>Chytridiomycetes</taxon>
        <taxon>Spizellomycetales</taxon>
        <taxon>Powellomycetaceae</taxon>
        <taxon>Geranomyces</taxon>
    </lineage>
</organism>
<evidence type="ECO:0000259" key="1">
    <source>
        <dbReference type="Pfam" id="PF01370"/>
    </source>
</evidence>
<dbReference type="Gene3D" id="3.40.50.720">
    <property type="entry name" value="NAD(P)-binding Rossmann-like Domain"/>
    <property type="match status" value="1"/>
</dbReference>
<dbReference type="InterPro" id="IPR036291">
    <property type="entry name" value="NAD(P)-bd_dom_sf"/>
</dbReference>
<name>A0AAD5XSW0_9FUNG</name>
<keyword evidence="3" id="KW-1185">Reference proteome</keyword>
<dbReference type="PANTHER" id="PTHR48079">
    <property type="entry name" value="PROTEIN YEEZ"/>
    <property type="match status" value="1"/>
</dbReference>
<sequence>MHVFITGGSGLVGSEVIPLLVSAGHNVRALARSEKSSHAVSALGATPVLGSQTDVATLSSEAARSDAVIHLAFNHEAAFAGGMEQACEEDRAAISAICDALLSTGSSASSKIFVNTSGTLSNSRPDELCQKLVTPFSSRARSEQLTAEYATKGIKAYNIRLSPVTHGPSKEHPFIATQIAVAKQNKQAAYIAQGTNVWPAVHVKDAAALYVLALDSNSKIPSGANLHAVAEDIPTRKIAEFIGQKLNVPVKSLASEEAGAAGYGFVAMIMTMDNPTTHALTTKWTGWTPKEYGLIEELERDAWKQWSQ</sequence>
<dbReference type="GO" id="GO:0005737">
    <property type="term" value="C:cytoplasm"/>
    <property type="evidence" value="ECO:0007669"/>
    <property type="project" value="TreeGrafter"/>
</dbReference>
<dbReference type="PANTHER" id="PTHR48079:SF9">
    <property type="entry name" value="PUTATIVE-RELATED"/>
    <property type="match status" value="1"/>
</dbReference>
<dbReference type="CDD" id="cd05262">
    <property type="entry name" value="SDR_a7"/>
    <property type="match status" value="1"/>
</dbReference>
<dbReference type="InterPro" id="IPR051783">
    <property type="entry name" value="NAD(P)-dependent_oxidoreduct"/>
</dbReference>
<evidence type="ECO:0000313" key="2">
    <source>
        <dbReference type="EMBL" id="KAJ3181516.1"/>
    </source>
</evidence>
<gene>
    <name evidence="2" type="ORF">HDU87_001126</name>
</gene>
<proteinExistence type="predicted"/>
<protein>
    <recommendedName>
        <fullName evidence="1">NAD-dependent epimerase/dehydratase domain-containing protein</fullName>
    </recommendedName>
</protein>